<dbReference type="HOGENOM" id="CLU_045235_1_0_4"/>
<name>A0A0E3ZKT4_9BURK</name>
<dbReference type="HAMAP" id="MF_00416">
    <property type="entry name" value="FlgI"/>
    <property type="match status" value="1"/>
</dbReference>
<dbReference type="EMBL" id="CP007501">
    <property type="protein sequence ID" value="AKD24795.1"/>
    <property type="molecule type" value="Genomic_DNA"/>
</dbReference>
<evidence type="ECO:0000256" key="2">
    <source>
        <dbReference type="ARBA" id="ARBA00004117"/>
    </source>
</evidence>
<dbReference type="GO" id="GO:0071973">
    <property type="term" value="P:bacterial-type flagellum-dependent cell motility"/>
    <property type="evidence" value="ECO:0007669"/>
    <property type="project" value="InterPro"/>
</dbReference>
<evidence type="ECO:0000313" key="6">
    <source>
        <dbReference type="EMBL" id="AKD24795.1"/>
    </source>
</evidence>
<accession>A0A0E3ZKT4</accession>
<evidence type="ECO:0000313" key="7">
    <source>
        <dbReference type="Proteomes" id="UP000061135"/>
    </source>
</evidence>
<dbReference type="GO" id="GO:0009428">
    <property type="term" value="C:bacterial-type flagellum basal body, distal rod, P ring"/>
    <property type="evidence" value="ECO:0007669"/>
    <property type="project" value="InterPro"/>
</dbReference>
<keyword evidence="7" id="KW-1185">Reference proteome</keyword>
<evidence type="ECO:0000256" key="4">
    <source>
        <dbReference type="ARBA" id="ARBA00023143"/>
    </source>
</evidence>
<dbReference type="NCBIfam" id="NF003676">
    <property type="entry name" value="PRK05303.1"/>
    <property type="match status" value="1"/>
</dbReference>
<evidence type="ECO:0000256" key="5">
    <source>
        <dbReference type="HAMAP-Rule" id="MF_00416"/>
    </source>
</evidence>
<evidence type="ECO:0000256" key="3">
    <source>
        <dbReference type="ARBA" id="ARBA00022729"/>
    </source>
</evidence>
<comment type="function">
    <text evidence="1 5">Assembles around the rod to form the L-ring and probably protects the motor/basal body from shearing forces during rotation.</text>
</comment>
<dbReference type="GO" id="GO:0030288">
    <property type="term" value="C:outer membrane-bounded periplasmic space"/>
    <property type="evidence" value="ECO:0007669"/>
    <property type="project" value="InterPro"/>
</dbReference>
<proteinExistence type="inferred from homology"/>
<protein>
    <recommendedName>
        <fullName evidence="5">Flagellar P-ring protein</fullName>
    </recommendedName>
    <alternativeName>
        <fullName evidence="5">Basal body P-ring protein</fullName>
    </alternativeName>
</protein>
<comment type="subunit">
    <text evidence="5">The basal body constitutes a major portion of the flagellar organelle and consists of four rings (L,P,S, and M) mounted on a central rod.</text>
</comment>
<keyword evidence="3" id="KW-0732">Signal</keyword>
<dbReference type="Proteomes" id="UP000061135">
    <property type="component" value="Chromosome"/>
</dbReference>
<keyword evidence="6" id="KW-0282">Flagellum</keyword>
<comment type="subcellular location">
    <subcellularLocation>
        <location evidence="2 5">Bacterial flagellum basal body</location>
    </subcellularLocation>
</comment>
<dbReference type="KEGG" id="pdq:CL55_00004620"/>
<reference evidence="6 7" key="1">
    <citation type="submission" date="2014-03" db="EMBL/GenBank/DDBJ databases">
        <title>Genome of Polynucleobacter strain MWH-MoK4.</title>
        <authorList>
            <person name="Hahn M.W."/>
        </authorList>
    </citation>
    <scope>NUCLEOTIDE SEQUENCE [LARGE SCALE GENOMIC DNA]</scope>
    <source>
        <strain evidence="6 7">MWH-MoK4</strain>
    </source>
</reference>
<organism evidence="6 7">
    <name type="scientific">Polynucleobacter duraquae</name>
    <dbReference type="NCBI Taxonomy" id="1835254"/>
    <lineage>
        <taxon>Bacteria</taxon>
        <taxon>Pseudomonadati</taxon>
        <taxon>Pseudomonadota</taxon>
        <taxon>Betaproteobacteria</taxon>
        <taxon>Burkholderiales</taxon>
        <taxon>Burkholderiaceae</taxon>
        <taxon>Polynucleobacter</taxon>
    </lineage>
</organism>
<dbReference type="PATRIC" id="fig|576611.7.peg.466"/>
<keyword evidence="6" id="KW-0969">Cilium</keyword>
<gene>
    <name evidence="5" type="primary">flgI</name>
    <name evidence="6" type="ORF">CL55_00004620</name>
</gene>
<keyword evidence="4 5" id="KW-0975">Bacterial flagellum</keyword>
<dbReference type="PANTHER" id="PTHR30381">
    <property type="entry name" value="FLAGELLAR P-RING PERIPLASMIC PROTEIN FLGI"/>
    <property type="match status" value="1"/>
</dbReference>
<dbReference type="InterPro" id="IPR001782">
    <property type="entry name" value="Flag_FlgI"/>
</dbReference>
<comment type="similarity">
    <text evidence="5">Belongs to the FlgI family.</text>
</comment>
<sequence length="389" mass="40832">MVYAFNAEARTILMKMNNVTLRWTKGLLILVSLGCFNSVCFADRIKDFTDIAGQRSNQLVGYGLVVGLDGTGDQTTQTPFTLQSVLQMIGVLGVTLPSTGNQTQLRNTAAVMVTADFPALSRPGQQLDVTVSSLGNATSLKGGTLVMTPLKAADGQVYAQAQGNVVIGGSRAASGGASTSVNHLSAGRIPSGGIVERAVPALLVDEFVQLDLRQADFSLMQRTAETIGRRFGIGTALPIDARSLNVRVPTEPLKRTAFMAALQDLDVLMGSQPARVILNSRTGSVVMNQAVRLSPSAVAHGNLTVKIQQSPTVSQPLPFSRGQTTTVTEDTATISDSGKENSLISVPGGASLDQVVKALNMMGATPQDLISILQSLRAAGALRAELEVI</sequence>
<dbReference type="STRING" id="1835254.CL55_00004620"/>
<dbReference type="GO" id="GO:0005198">
    <property type="term" value="F:structural molecule activity"/>
    <property type="evidence" value="ECO:0007669"/>
    <property type="project" value="InterPro"/>
</dbReference>
<dbReference type="Pfam" id="PF02119">
    <property type="entry name" value="FlgI"/>
    <property type="match status" value="1"/>
</dbReference>
<dbReference type="AlphaFoldDB" id="A0A0E3ZKT4"/>
<dbReference type="PANTHER" id="PTHR30381:SF0">
    <property type="entry name" value="FLAGELLAR P-RING PROTEIN"/>
    <property type="match status" value="1"/>
</dbReference>
<keyword evidence="6" id="KW-0966">Cell projection</keyword>
<dbReference type="PRINTS" id="PR01010">
    <property type="entry name" value="FLGPRINGFLGI"/>
</dbReference>
<dbReference type="RefSeq" id="WP_237150525.1">
    <property type="nucleotide sequence ID" value="NZ_CP007501.1"/>
</dbReference>
<evidence type="ECO:0000256" key="1">
    <source>
        <dbReference type="ARBA" id="ARBA00002591"/>
    </source>
</evidence>